<evidence type="ECO:0000259" key="1">
    <source>
        <dbReference type="PROSITE" id="PS50164"/>
    </source>
</evidence>
<dbReference type="AlphaFoldDB" id="A0A6G7MXX7"/>
<sequence length="235" mass="27209">MYLYFASLRVVYSNLNIEKAKILKENMGKSGIYLWTNKINGKRYVGSALDLKKRLLNYFNTSYLLSRKDSMIIYKALLTHGFENFTLEILEYCEPSVLIEREQYYIDLLNPEYNILKTAGSRLGAKHTPEALAKIKSGALNRSKEALAKNLEHLNKLNSSQEHKEHLIRLNTSIEQIAKTAHPVIVFNTLNGESFEFRSITQAAKFLEAHPEIIRRHIVKEKLYLDKYLIIKVSK</sequence>
<dbReference type="PROSITE" id="PS50164">
    <property type="entry name" value="GIY_YIG"/>
    <property type="match status" value="1"/>
</dbReference>
<dbReference type="InterPro" id="IPR035901">
    <property type="entry name" value="GIY-YIG_endonuc_sf"/>
</dbReference>
<dbReference type="SUPFAM" id="SSF82771">
    <property type="entry name" value="GIY-YIG endonuclease"/>
    <property type="match status" value="1"/>
</dbReference>
<dbReference type="InterPro" id="IPR000305">
    <property type="entry name" value="GIY-YIG_endonuc"/>
</dbReference>
<gene>
    <name evidence="2" type="primary">orf235</name>
</gene>
<organism evidence="2">
    <name type="scientific">Calonectria ilicicola</name>
    <dbReference type="NCBI Taxonomy" id="182845"/>
    <lineage>
        <taxon>Eukaryota</taxon>
        <taxon>Fungi</taxon>
        <taxon>Dikarya</taxon>
        <taxon>Ascomycota</taxon>
        <taxon>Pezizomycotina</taxon>
        <taxon>Sordariomycetes</taxon>
        <taxon>Hypocreomycetidae</taxon>
        <taxon>Hypocreales</taxon>
        <taxon>Nectriaceae</taxon>
        <taxon>Calonectria</taxon>
        <taxon>Calonectria kyotensis species complex</taxon>
    </lineage>
</organism>
<dbReference type="InterPro" id="IPR003647">
    <property type="entry name" value="Intron_nuc_1_rpt"/>
</dbReference>
<dbReference type="EMBL" id="MT118657">
    <property type="protein sequence ID" value="QIJ45915.1"/>
    <property type="molecule type" value="Genomic_DNA"/>
</dbReference>
<name>A0A6G7MXX7_9HYPO</name>
<accession>A0A6G7MXX7</accession>
<reference evidence="2" key="1">
    <citation type="journal article" date="2020" name="Mitochondrial DNA Part B Resour">
        <title>A phylogenomic tree of fungi: evolutionary relationships among Calonectria ilicicola and 586 fungal mitochondrial genomes.</title>
        <authorList>
            <person name="Gai Y."/>
            <person name="Pan R."/>
            <person name="Peng X."/>
        </authorList>
    </citation>
    <scope>NUCLEOTIDE SEQUENCE</scope>
    <source>
        <strain evidence="2">GDBL60</strain>
    </source>
</reference>
<keyword evidence="2" id="KW-0496">Mitochondrion</keyword>
<protein>
    <recommendedName>
        <fullName evidence="1">GIY-YIG domain-containing protein</fullName>
    </recommendedName>
</protein>
<dbReference type="InterPro" id="IPR006350">
    <property type="entry name" value="Intron_endoG1"/>
</dbReference>
<feature type="domain" description="GIY-YIG" evidence="1">
    <location>
        <begin position="28"/>
        <end position="115"/>
    </location>
</feature>
<dbReference type="SMART" id="SM00465">
    <property type="entry name" value="GIYc"/>
    <property type="match status" value="1"/>
</dbReference>
<dbReference type="SMART" id="SM00497">
    <property type="entry name" value="IENR1"/>
    <property type="match status" value="1"/>
</dbReference>
<dbReference type="Pfam" id="PF01541">
    <property type="entry name" value="GIY-YIG"/>
    <property type="match status" value="1"/>
</dbReference>
<dbReference type="NCBIfam" id="TIGR01453">
    <property type="entry name" value="grpIintron_endo"/>
    <property type="match status" value="1"/>
</dbReference>
<dbReference type="GO" id="GO:0004519">
    <property type="term" value="F:endonuclease activity"/>
    <property type="evidence" value="ECO:0007669"/>
    <property type="project" value="InterPro"/>
</dbReference>
<geneLocation type="mitochondrion" evidence="2"/>
<dbReference type="Gene3D" id="3.40.1440.10">
    <property type="entry name" value="GIY-YIG endonuclease"/>
    <property type="match status" value="1"/>
</dbReference>
<evidence type="ECO:0000313" key="2">
    <source>
        <dbReference type="EMBL" id="QIJ45915.1"/>
    </source>
</evidence>
<dbReference type="CDD" id="cd10445">
    <property type="entry name" value="GIY-YIG_bI1_like"/>
    <property type="match status" value="1"/>
</dbReference>
<proteinExistence type="predicted"/>